<evidence type="ECO:0000313" key="7">
    <source>
        <dbReference type="EMBL" id="KAG0464010.1"/>
    </source>
</evidence>
<evidence type="ECO:0000256" key="1">
    <source>
        <dbReference type="ARBA" id="ARBA00004604"/>
    </source>
</evidence>
<name>A0A835Q4E7_VANPL</name>
<dbReference type="EMBL" id="JADCNL010000010">
    <property type="protein sequence ID" value="KAG0464010.1"/>
    <property type="molecule type" value="Genomic_DNA"/>
</dbReference>
<comment type="caution">
    <text evidence="7">The sequence shown here is derived from an EMBL/GenBank/DDBJ whole genome shotgun (WGS) entry which is preliminary data.</text>
</comment>
<protein>
    <recommendedName>
        <fullName evidence="6">Brix domain-containing protein</fullName>
    </recommendedName>
</protein>
<dbReference type="GO" id="GO:0019843">
    <property type="term" value="F:rRNA binding"/>
    <property type="evidence" value="ECO:0007669"/>
    <property type="project" value="InterPro"/>
</dbReference>
<dbReference type="Proteomes" id="UP000636800">
    <property type="component" value="Chromosome 10"/>
</dbReference>
<accession>A0A835Q4E7</accession>
<dbReference type="Pfam" id="PF04427">
    <property type="entry name" value="Brix"/>
    <property type="match status" value="1"/>
</dbReference>
<dbReference type="PROSITE" id="PS50833">
    <property type="entry name" value="BRIX"/>
    <property type="match status" value="1"/>
</dbReference>
<dbReference type="PANTHER" id="PTHR13634">
    <property type="entry name" value="RIBOSOME BIOGENESIS PROTEIN BRIX"/>
    <property type="match status" value="1"/>
</dbReference>
<dbReference type="AlphaFoldDB" id="A0A835Q4E7"/>
<dbReference type="GO" id="GO:0005730">
    <property type="term" value="C:nucleolus"/>
    <property type="evidence" value="ECO:0007669"/>
    <property type="project" value="UniProtKB-SubCell"/>
</dbReference>
<proteinExistence type="inferred from homology"/>
<evidence type="ECO:0000256" key="2">
    <source>
        <dbReference type="ARBA" id="ARBA00006369"/>
    </source>
</evidence>
<comment type="similarity">
    <text evidence="2">Belongs to the BRX1 family.</text>
</comment>
<dbReference type="PANTHER" id="PTHR13634:SF0">
    <property type="entry name" value="RIBOSOME BIOGENESIS PROTEIN BRX1 HOMOLOG"/>
    <property type="match status" value="1"/>
</dbReference>
<dbReference type="InterPro" id="IPR007109">
    <property type="entry name" value="Brix"/>
</dbReference>
<reference evidence="7 8" key="1">
    <citation type="journal article" date="2020" name="Nat. Food">
        <title>A phased Vanilla planifolia genome enables genetic improvement of flavour and production.</title>
        <authorList>
            <person name="Hasing T."/>
            <person name="Tang H."/>
            <person name="Brym M."/>
            <person name="Khazi F."/>
            <person name="Huang T."/>
            <person name="Chambers A.H."/>
        </authorList>
    </citation>
    <scope>NUCLEOTIDE SEQUENCE [LARGE SCALE GENOMIC DNA]</scope>
    <source>
        <tissue evidence="7">Leaf</tissue>
    </source>
</reference>
<keyword evidence="8" id="KW-1185">Reference proteome</keyword>
<comment type="subcellular location">
    <subcellularLocation>
        <location evidence="1">Nucleus</location>
        <location evidence="1">Nucleolus</location>
    </subcellularLocation>
</comment>
<organism evidence="7 8">
    <name type="scientific">Vanilla planifolia</name>
    <name type="common">Vanilla</name>
    <dbReference type="NCBI Taxonomy" id="51239"/>
    <lineage>
        <taxon>Eukaryota</taxon>
        <taxon>Viridiplantae</taxon>
        <taxon>Streptophyta</taxon>
        <taxon>Embryophyta</taxon>
        <taxon>Tracheophyta</taxon>
        <taxon>Spermatophyta</taxon>
        <taxon>Magnoliopsida</taxon>
        <taxon>Liliopsida</taxon>
        <taxon>Asparagales</taxon>
        <taxon>Orchidaceae</taxon>
        <taxon>Vanilloideae</taxon>
        <taxon>Vanilleae</taxon>
        <taxon>Vanilla</taxon>
    </lineage>
</organism>
<evidence type="ECO:0000259" key="6">
    <source>
        <dbReference type="PROSITE" id="PS50833"/>
    </source>
</evidence>
<feature type="region of interest" description="Disordered" evidence="5">
    <location>
        <begin position="555"/>
        <end position="576"/>
    </location>
</feature>
<evidence type="ECO:0000256" key="4">
    <source>
        <dbReference type="ARBA" id="ARBA00023242"/>
    </source>
</evidence>
<dbReference type="GO" id="GO:0000027">
    <property type="term" value="P:ribosomal large subunit assembly"/>
    <property type="evidence" value="ECO:0007669"/>
    <property type="project" value="TreeGrafter"/>
</dbReference>
<feature type="domain" description="Brix" evidence="6">
    <location>
        <begin position="441"/>
        <end position="518"/>
    </location>
</feature>
<evidence type="ECO:0000313" key="8">
    <source>
        <dbReference type="Proteomes" id="UP000636800"/>
    </source>
</evidence>
<gene>
    <name evidence="7" type="ORF">HPP92_020079</name>
</gene>
<dbReference type="InterPro" id="IPR026532">
    <property type="entry name" value="BRX1"/>
</dbReference>
<dbReference type="OrthoDB" id="191139at2759"/>
<feature type="compositionally biased region" description="Acidic residues" evidence="5">
    <location>
        <begin position="563"/>
        <end position="576"/>
    </location>
</feature>
<sequence length="576" mass="64176">MYMQNLTRFSAFLDVLSYGHCTSNIKYGYWFHNMLTFPVEPSTGSILFAKCLMASVLQPHNEGFLQQQLLLPPFSESSHDPVKQEVICNRHSKGNTSMNNANCHDLELLNHDVSLFCSVKQVDGSDSNASVSSNAFMSRGVDPEEVSLKPVNSLISNIGISRKTKPENPSVVESDNKSILLHHDGGALLSSNAFMLPVNTIFKANGLKNELATTCLELLECLHIILVLLTLAAAVTQLELHHETVGKFIDTMAASQSGNAPALLPSSNCIPLQRDKDPAMVISSGDGAHQHPIGSWNKESFFVANLTMQGSWNRVQLSAPPASVMPSTEHIVEPTCWQSVNEEDRSSSHSETVLGDQNLWLRQLDVLNKVLPTANDIGRLQNLGTVLPRKVRGSDVAIKGFNNRCFAGLEVVNPVRVSAYTVDAGFVNFLASWAAGEAENLRQIFVTPKDHRKAKPFHDHIFAFSIVDNHIWFRNFQVSIPHNETDKFDRGGLDKMTLIEVGPRFCLNPIKIFGGSFGGPTLYENPFYISPNQIRAMERRRKSGKYVQKIKAKTRRKMHELENPLEPDEFEDLWKE</sequence>
<dbReference type="GO" id="GO:0006364">
    <property type="term" value="P:rRNA processing"/>
    <property type="evidence" value="ECO:0007669"/>
    <property type="project" value="InterPro"/>
</dbReference>
<evidence type="ECO:0000256" key="3">
    <source>
        <dbReference type="ARBA" id="ARBA00022517"/>
    </source>
</evidence>
<keyword evidence="3" id="KW-0690">Ribosome biogenesis</keyword>
<evidence type="ECO:0000256" key="5">
    <source>
        <dbReference type="SAM" id="MobiDB-lite"/>
    </source>
</evidence>
<keyword evidence="4" id="KW-0539">Nucleus</keyword>